<sequence length="67" mass="7069">MYLAEASTIIPTQAQSSLWRLATDGAPENLTLCAWSFCKLASAPQKIVLSGKGSSVLSFTSGFTTLT</sequence>
<comment type="caution">
    <text evidence="1">The sequence shown here is derived from an EMBL/GenBank/DDBJ whole genome shotgun (WGS) entry which is preliminary data.</text>
</comment>
<protein>
    <submittedName>
        <fullName evidence="1">Uncharacterized protein</fullName>
    </submittedName>
</protein>
<organism evidence="1 2">
    <name type="scientific">Nelumbo nucifera</name>
    <name type="common">Sacred lotus</name>
    <dbReference type="NCBI Taxonomy" id="4432"/>
    <lineage>
        <taxon>Eukaryota</taxon>
        <taxon>Viridiplantae</taxon>
        <taxon>Streptophyta</taxon>
        <taxon>Embryophyta</taxon>
        <taxon>Tracheophyta</taxon>
        <taxon>Spermatophyta</taxon>
        <taxon>Magnoliopsida</taxon>
        <taxon>Proteales</taxon>
        <taxon>Nelumbonaceae</taxon>
        <taxon>Nelumbo</taxon>
    </lineage>
</organism>
<name>A0A822Y328_NELNU</name>
<dbReference type="Proteomes" id="UP000607653">
    <property type="component" value="Unassembled WGS sequence"/>
</dbReference>
<accession>A0A822Y328</accession>
<evidence type="ECO:0000313" key="1">
    <source>
        <dbReference type="EMBL" id="DAD25465.1"/>
    </source>
</evidence>
<evidence type="ECO:0000313" key="2">
    <source>
        <dbReference type="Proteomes" id="UP000607653"/>
    </source>
</evidence>
<keyword evidence="2" id="KW-1185">Reference proteome</keyword>
<reference evidence="1 2" key="1">
    <citation type="journal article" date="2020" name="Mol. Biol. Evol.">
        <title>Distinct Expression and Methylation Patterns for Genes with Different Fates following a Single Whole-Genome Duplication in Flowering Plants.</title>
        <authorList>
            <person name="Shi T."/>
            <person name="Rahmani R.S."/>
            <person name="Gugger P.F."/>
            <person name="Wang M."/>
            <person name="Li H."/>
            <person name="Zhang Y."/>
            <person name="Li Z."/>
            <person name="Wang Q."/>
            <person name="Van de Peer Y."/>
            <person name="Marchal K."/>
            <person name="Chen J."/>
        </authorList>
    </citation>
    <scope>NUCLEOTIDE SEQUENCE [LARGE SCALE GENOMIC DNA]</scope>
    <source>
        <tissue evidence="1">Leaf</tissue>
    </source>
</reference>
<dbReference type="AlphaFoldDB" id="A0A822Y328"/>
<proteinExistence type="predicted"/>
<dbReference type="EMBL" id="DUZY01000001">
    <property type="protein sequence ID" value="DAD25465.1"/>
    <property type="molecule type" value="Genomic_DNA"/>
</dbReference>
<gene>
    <name evidence="1" type="ORF">HUJ06_026929</name>
</gene>